<dbReference type="PANTHER" id="PTHR12983:SF9">
    <property type="entry name" value="E3 UBIQUITIN-PROTEIN LIGASE RNF10"/>
    <property type="match status" value="1"/>
</dbReference>
<dbReference type="SUPFAM" id="SSF57850">
    <property type="entry name" value="RING/U-box"/>
    <property type="match status" value="1"/>
</dbReference>
<name>W7TCY0_9STRA</name>
<proteinExistence type="predicted"/>
<dbReference type="Gene3D" id="3.30.40.10">
    <property type="entry name" value="Zinc/RING finger domain, C3HC4 (zinc finger)"/>
    <property type="match status" value="1"/>
</dbReference>
<comment type="subcellular location">
    <subcellularLocation>
        <location evidence="1">Cytoplasm</location>
    </subcellularLocation>
</comment>
<evidence type="ECO:0000256" key="2">
    <source>
        <dbReference type="ARBA" id="ARBA00022490"/>
    </source>
</evidence>
<feature type="domain" description="RING-type" evidence="8">
    <location>
        <begin position="56"/>
        <end position="96"/>
    </location>
</feature>
<dbReference type="PROSITE" id="PS50089">
    <property type="entry name" value="ZF_RING_2"/>
    <property type="match status" value="1"/>
</dbReference>
<dbReference type="InterPro" id="IPR001841">
    <property type="entry name" value="Znf_RING"/>
</dbReference>
<keyword evidence="5" id="KW-0862">Zinc</keyword>
<reference evidence="9 10" key="1">
    <citation type="journal article" date="2014" name="Mol. Plant">
        <title>Chromosome Scale Genome Assembly and Transcriptome Profiling of Nannochloropsis gaditana in Nitrogen Depletion.</title>
        <authorList>
            <person name="Corteggiani Carpinelli E."/>
            <person name="Telatin A."/>
            <person name="Vitulo N."/>
            <person name="Forcato C."/>
            <person name="D'Angelo M."/>
            <person name="Schiavon R."/>
            <person name="Vezzi A."/>
            <person name="Giacometti G.M."/>
            <person name="Morosinotto T."/>
            <person name="Valle G."/>
        </authorList>
    </citation>
    <scope>NUCLEOTIDE SEQUENCE [LARGE SCALE GENOMIC DNA]</scope>
    <source>
        <strain evidence="9 10">B-31</strain>
    </source>
</reference>
<keyword evidence="10" id="KW-1185">Reference proteome</keyword>
<dbReference type="AlphaFoldDB" id="W7TCY0"/>
<feature type="compositionally biased region" description="Basic and acidic residues" evidence="7">
    <location>
        <begin position="141"/>
        <end position="150"/>
    </location>
</feature>
<dbReference type="InterPro" id="IPR039739">
    <property type="entry name" value="MAG2/RNF10"/>
</dbReference>
<evidence type="ECO:0000256" key="5">
    <source>
        <dbReference type="ARBA" id="ARBA00022833"/>
    </source>
</evidence>
<evidence type="ECO:0000313" key="9">
    <source>
        <dbReference type="EMBL" id="EWM21413.1"/>
    </source>
</evidence>
<dbReference type="GO" id="GO:0000976">
    <property type="term" value="F:transcription cis-regulatory region binding"/>
    <property type="evidence" value="ECO:0007669"/>
    <property type="project" value="TreeGrafter"/>
</dbReference>
<comment type="caution">
    <text evidence="9">The sequence shown here is derived from an EMBL/GenBank/DDBJ whole genome shotgun (WGS) entry which is preliminary data.</text>
</comment>
<feature type="compositionally biased region" description="Low complexity" evidence="7">
    <location>
        <begin position="111"/>
        <end position="133"/>
    </location>
</feature>
<evidence type="ECO:0000259" key="8">
    <source>
        <dbReference type="PROSITE" id="PS50089"/>
    </source>
</evidence>
<dbReference type="InterPro" id="IPR013083">
    <property type="entry name" value="Znf_RING/FYVE/PHD"/>
</dbReference>
<dbReference type="InterPro" id="IPR017907">
    <property type="entry name" value="Znf_RING_CS"/>
</dbReference>
<evidence type="ECO:0000256" key="3">
    <source>
        <dbReference type="ARBA" id="ARBA00022723"/>
    </source>
</evidence>
<feature type="compositionally biased region" description="Gly residues" evidence="7">
    <location>
        <begin position="167"/>
        <end position="176"/>
    </location>
</feature>
<dbReference type="Pfam" id="PF13923">
    <property type="entry name" value="zf-C3HC4_2"/>
    <property type="match status" value="1"/>
</dbReference>
<dbReference type="GO" id="GO:0005737">
    <property type="term" value="C:cytoplasm"/>
    <property type="evidence" value="ECO:0007669"/>
    <property type="project" value="UniProtKB-SubCell"/>
</dbReference>
<dbReference type="OrthoDB" id="302966at2759"/>
<keyword evidence="4 6" id="KW-0863">Zinc-finger</keyword>
<gene>
    <name evidence="9" type="ORF">Naga_100147g1</name>
</gene>
<evidence type="ECO:0000256" key="4">
    <source>
        <dbReference type="ARBA" id="ARBA00022771"/>
    </source>
</evidence>
<accession>W7TCY0</accession>
<feature type="non-terminal residue" evidence="9">
    <location>
        <position position="1"/>
    </location>
</feature>
<dbReference type="EMBL" id="AZIL01002469">
    <property type="protein sequence ID" value="EWM21413.1"/>
    <property type="molecule type" value="Genomic_DNA"/>
</dbReference>
<protein>
    <submittedName>
        <fullName evidence="9">Ring finger protein 10</fullName>
    </submittedName>
</protein>
<evidence type="ECO:0000313" key="10">
    <source>
        <dbReference type="Proteomes" id="UP000019335"/>
    </source>
</evidence>
<evidence type="ECO:0000256" key="7">
    <source>
        <dbReference type="SAM" id="MobiDB-lite"/>
    </source>
</evidence>
<dbReference type="PANTHER" id="PTHR12983">
    <property type="entry name" value="RING FINGER 10 FAMILY MEMBER"/>
    <property type="match status" value="1"/>
</dbReference>
<feature type="region of interest" description="Disordered" evidence="7">
    <location>
        <begin position="111"/>
        <end position="199"/>
    </location>
</feature>
<keyword evidence="2" id="KW-0963">Cytoplasm</keyword>
<dbReference type="PROSITE" id="PS00518">
    <property type="entry name" value="ZF_RING_1"/>
    <property type="match status" value="1"/>
</dbReference>
<dbReference type="SMART" id="SM00184">
    <property type="entry name" value="RING"/>
    <property type="match status" value="1"/>
</dbReference>
<sequence>HPFACRLSPPPYPVSAWSFLPSCPPPPRALRRGLPHGLGACGPRPPPFPHPHLPPCPICFDHPRAAQITRCGHHYCAPCVLRYLEEEGCVRRCPMCLEHIHQSDLRPLEAWSPSLPASSPPLSASPSPPSSSAESEEAREEEAGREERVKFLLLARTKGSLTPRVVEGGGGGGGGENRVRGRSSSVGSEEEGGWPPRTG</sequence>
<dbReference type="Proteomes" id="UP000019335">
    <property type="component" value="Unassembled WGS sequence"/>
</dbReference>
<evidence type="ECO:0000256" key="1">
    <source>
        <dbReference type="ARBA" id="ARBA00004496"/>
    </source>
</evidence>
<dbReference type="GO" id="GO:0008270">
    <property type="term" value="F:zinc ion binding"/>
    <property type="evidence" value="ECO:0007669"/>
    <property type="project" value="UniProtKB-KW"/>
</dbReference>
<evidence type="ECO:0000256" key="6">
    <source>
        <dbReference type="PROSITE-ProRule" id="PRU00175"/>
    </source>
</evidence>
<dbReference type="GO" id="GO:0045944">
    <property type="term" value="P:positive regulation of transcription by RNA polymerase II"/>
    <property type="evidence" value="ECO:0007669"/>
    <property type="project" value="TreeGrafter"/>
</dbReference>
<keyword evidence="3" id="KW-0479">Metal-binding</keyword>
<organism evidence="9 10">
    <name type="scientific">Nannochloropsis gaditana</name>
    <dbReference type="NCBI Taxonomy" id="72520"/>
    <lineage>
        <taxon>Eukaryota</taxon>
        <taxon>Sar</taxon>
        <taxon>Stramenopiles</taxon>
        <taxon>Ochrophyta</taxon>
        <taxon>Eustigmatophyceae</taxon>
        <taxon>Eustigmatales</taxon>
        <taxon>Monodopsidaceae</taxon>
        <taxon>Nannochloropsis</taxon>
    </lineage>
</organism>